<name>A0ABW9JE39_9SPHI</name>
<protein>
    <submittedName>
        <fullName evidence="1">Uncharacterized protein</fullName>
    </submittedName>
</protein>
<dbReference type="EMBL" id="SRMP02000001">
    <property type="protein sequence ID" value="MFN0290200.1"/>
    <property type="molecule type" value="Genomic_DNA"/>
</dbReference>
<dbReference type="RefSeq" id="WP_138727788.1">
    <property type="nucleotide sequence ID" value="NZ_SRMP02000001.1"/>
</dbReference>
<accession>A0ABW9JE39</accession>
<evidence type="ECO:0000313" key="1">
    <source>
        <dbReference type="EMBL" id="MFN0290200.1"/>
    </source>
</evidence>
<reference evidence="1 2" key="1">
    <citation type="submission" date="2024-12" db="EMBL/GenBank/DDBJ databases">
        <authorList>
            <person name="Hu S."/>
        </authorList>
    </citation>
    <scope>NUCLEOTIDE SEQUENCE [LARGE SCALE GENOMIC DNA]</scope>
    <source>
        <strain evidence="1 2">P-25</strain>
    </source>
</reference>
<organism evidence="1 2">
    <name type="scientific">Pedobacter helvus</name>
    <dbReference type="NCBI Taxonomy" id="2563444"/>
    <lineage>
        <taxon>Bacteria</taxon>
        <taxon>Pseudomonadati</taxon>
        <taxon>Bacteroidota</taxon>
        <taxon>Sphingobacteriia</taxon>
        <taxon>Sphingobacteriales</taxon>
        <taxon>Sphingobacteriaceae</taxon>
        <taxon>Pedobacter</taxon>
    </lineage>
</organism>
<gene>
    <name evidence="1" type="ORF">E5L68_002295</name>
</gene>
<dbReference type="Proteomes" id="UP001517367">
    <property type="component" value="Unassembled WGS sequence"/>
</dbReference>
<proteinExistence type="predicted"/>
<sequence>MKYHYMRISPTTVRIELIPEDNTEKMLLQDLMQGQTDDQILNQLFENGLGIYQSNTKLTAKKFMDFPRVALCSFEIVNTLSATTLG</sequence>
<comment type="caution">
    <text evidence="1">The sequence shown here is derived from an EMBL/GenBank/DDBJ whole genome shotgun (WGS) entry which is preliminary data.</text>
</comment>
<evidence type="ECO:0000313" key="2">
    <source>
        <dbReference type="Proteomes" id="UP001517367"/>
    </source>
</evidence>
<keyword evidence="2" id="KW-1185">Reference proteome</keyword>